<dbReference type="InterPro" id="IPR013641">
    <property type="entry name" value="KTI12/PSTK"/>
</dbReference>
<dbReference type="AlphaFoldDB" id="A0A6A5BLS0"/>
<dbReference type="VEuPathDB" id="AmoebaDB:FDP41_005861"/>
<dbReference type="VEuPathDB" id="AmoebaDB:NF0073500"/>
<proteinExistence type="predicted"/>
<dbReference type="Pfam" id="PF08433">
    <property type="entry name" value="KTI12"/>
    <property type="match status" value="1"/>
</dbReference>
<evidence type="ECO:0008006" key="5">
    <source>
        <dbReference type="Google" id="ProtNLM"/>
    </source>
</evidence>
<dbReference type="RefSeq" id="XP_044559821.1">
    <property type="nucleotide sequence ID" value="XM_044709432.1"/>
</dbReference>
<evidence type="ECO:0000313" key="3">
    <source>
        <dbReference type="EMBL" id="KAF0975108.1"/>
    </source>
</evidence>
<dbReference type="GO" id="GO:0000049">
    <property type="term" value="F:tRNA binding"/>
    <property type="evidence" value="ECO:0007669"/>
    <property type="project" value="TreeGrafter"/>
</dbReference>
<accession>A0A6A5BLS0</accession>
<dbReference type="SUPFAM" id="SSF52540">
    <property type="entry name" value="P-loop containing nucleoside triphosphate hydrolases"/>
    <property type="match status" value="1"/>
</dbReference>
<organism evidence="3 4">
    <name type="scientific">Naegleria fowleri</name>
    <name type="common">Brain eating amoeba</name>
    <dbReference type="NCBI Taxonomy" id="5763"/>
    <lineage>
        <taxon>Eukaryota</taxon>
        <taxon>Discoba</taxon>
        <taxon>Heterolobosea</taxon>
        <taxon>Tetramitia</taxon>
        <taxon>Eutetramitia</taxon>
        <taxon>Vahlkampfiidae</taxon>
        <taxon>Naegleria</taxon>
    </lineage>
</organism>
<dbReference type="VEuPathDB" id="AmoebaDB:NfTy_044600"/>
<dbReference type="PANTHER" id="PTHR20873">
    <property type="entry name" value="L-SERYL-TRNA(SEC) KINASE"/>
    <property type="match status" value="1"/>
</dbReference>
<comment type="caution">
    <text evidence="3">The sequence shown here is derived from an EMBL/GenBank/DDBJ whole genome shotgun (WGS) entry which is preliminary data.</text>
</comment>
<dbReference type="PANTHER" id="PTHR20873:SF0">
    <property type="entry name" value="L-SERYL-TRNA(SEC) KINASE"/>
    <property type="match status" value="1"/>
</dbReference>
<reference evidence="3 4" key="1">
    <citation type="journal article" date="2019" name="Sci. Rep.">
        <title>Nanopore sequencing improves the draft genome of the human pathogenic amoeba Naegleria fowleri.</title>
        <authorList>
            <person name="Liechti N."/>
            <person name="Schurch N."/>
            <person name="Bruggmann R."/>
            <person name="Wittwer M."/>
        </authorList>
    </citation>
    <scope>NUCLEOTIDE SEQUENCE [LARGE SCALE GENOMIC DNA]</scope>
    <source>
        <strain evidence="3 4">ATCC 30894</strain>
    </source>
</reference>
<dbReference type="EMBL" id="VFQX01000048">
    <property type="protein sequence ID" value="KAF0975108.1"/>
    <property type="molecule type" value="Genomic_DNA"/>
</dbReference>
<dbReference type="InterPro" id="IPR027417">
    <property type="entry name" value="P-loop_NTPase"/>
</dbReference>
<keyword evidence="1" id="KW-0547">Nucleotide-binding</keyword>
<name>A0A6A5BLS0_NAEFO</name>
<dbReference type="GeneID" id="68113079"/>
<evidence type="ECO:0000313" key="4">
    <source>
        <dbReference type="Proteomes" id="UP000444721"/>
    </source>
</evidence>
<dbReference type="Proteomes" id="UP000444721">
    <property type="component" value="Unassembled WGS sequence"/>
</dbReference>
<sequence>MCLLYGLPASGKSSVSKLLEQKLRNLNFRVEVFEYDQVLMNYQVQKNVLDFSSELWKESRLIIEKQTIELVENYLESSQEAEKALVIILDDNFYYKSMRHDFVQICRNFSLSHVQILLKCPVDVCVERDKLRTISVGEAVIREMSQKFECISEKASDDSIFHLEYDSSDVSQFNNICNSIIQVIHLSLNHPLQNLAQLKSEMKEESQRQNRESFGKCLDDGIRKKISYLIEHNLIEKSKAKQLSIIKREILKNAKKENGIQYYFDMFDHEVNKLK</sequence>
<dbReference type="OMA" id="RESFPVW"/>
<dbReference type="Gene3D" id="3.40.50.300">
    <property type="entry name" value="P-loop containing nucleotide triphosphate hydrolases"/>
    <property type="match status" value="1"/>
</dbReference>
<protein>
    <recommendedName>
        <fullName evidence="5">L-seryl-tRNA(Sec) kinase</fullName>
    </recommendedName>
</protein>
<evidence type="ECO:0000256" key="1">
    <source>
        <dbReference type="ARBA" id="ARBA00022741"/>
    </source>
</evidence>
<gene>
    <name evidence="3" type="ORF">FDP41_005861</name>
</gene>
<dbReference type="GO" id="GO:0005524">
    <property type="term" value="F:ATP binding"/>
    <property type="evidence" value="ECO:0007669"/>
    <property type="project" value="UniProtKB-KW"/>
</dbReference>
<keyword evidence="4" id="KW-1185">Reference proteome</keyword>
<evidence type="ECO:0000256" key="2">
    <source>
        <dbReference type="ARBA" id="ARBA00022840"/>
    </source>
</evidence>
<keyword evidence="2" id="KW-0067">ATP-binding</keyword>
<dbReference type="OrthoDB" id="9972657at2759"/>
<dbReference type="GO" id="GO:0016301">
    <property type="term" value="F:kinase activity"/>
    <property type="evidence" value="ECO:0007669"/>
    <property type="project" value="TreeGrafter"/>
</dbReference>
<dbReference type="InterPro" id="IPR052648">
    <property type="entry name" value="Ser-tRNA(Sec)_kinase"/>
</dbReference>